<protein>
    <submittedName>
        <fullName evidence="2">Uncharacterized protein LOC142175825</fullName>
    </submittedName>
</protein>
<proteinExistence type="predicted"/>
<dbReference type="RefSeq" id="XP_075098929.1">
    <property type="nucleotide sequence ID" value="XM_075242828.1"/>
</dbReference>
<evidence type="ECO:0000313" key="2">
    <source>
        <dbReference type="RefSeq" id="XP_075098929.1"/>
    </source>
</evidence>
<organism evidence="1 2">
    <name type="scientific">Nicotiana tabacum</name>
    <name type="common">Common tobacco</name>
    <dbReference type="NCBI Taxonomy" id="4097"/>
    <lineage>
        <taxon>Eukaryota</taxon>
        <taxon>Viridiplantae</taxon>
        <taxon>Streptophyta</taxon>
        <taxon>Embryophyta</taxon>
        <taxon>Tracheophyta</taxon>
        <taxon>Spermatophyta</taxon>
        <taxon>Magnoliopsida</taxon>
        <taxon>eudicotyledons</taxon>
        <taxon>Gunneridae</taxon>
        <taxon>Pentapetalae</taxon>
        <taxon>asterids</taxon>
        <taxon>lamiids</taxon>
        <taxon>Solanales</taxon>
        <taxon>Solanaceae</taxon>
        <taxon>Nicotianoideae</taxon>
        <taxon>Nicotianeae</taxon>
        <taxon>Nicotiana</taxon>
    </lineage>
</organism>
<evidence type="ECO:0000313" key="1">
    <source>
        <dbReference type="Proteomes" id="UP000790787"/>
    </source>
</evidence>
<keyword evidence="1" id="KW-1185">Reference proteome</keyword>
<name>A0AC58TNX3_TOBAC</name>
<reference evidence="2" key="2">
    <citation type="submission" date="2025-08" db="UniProtKB">
        <authorList>
            <consortium name="RefSeq"/>
        </authorList>
    </citation>
    <scope>IDENTIFICATION</scope>
    <source>
        <tissue evidence="2">Leaf</tissue>
    </source>
</reference>
<sequence>MRIDETNGVSKFDTIDTLALESVNSGEPIDVFELERDLIILKTNQREIMDGQVYKDKATLNVVMEHYAIAERFQFRIDRSNVISYTLLCISKDYEWRFKASNINKSQMFKVKEFNDKHACPLNDKLMLAWRVKEKAMNLFRGEPADSYNKLPGYFYTLDMTYPGLHIRMGFDHCRPIVVVDGSHLKSAYTRTFVSASTLDGSAYGVIDSENDVAWSWFFEQFKEAYGERKNMCIVSDSNESIIKSVSRVYHTVHLAYIWHL</sequence>
<reference evidence="1" key="1">
    <citation type="journal article" date="2014" name="Nat. Commun.">
        <title>The tobacco genome sequence and its comparison with those of tomato and potato.</title>
        <authorList>
            <person name="Sierro N."/>
            <person name="Battey J.N."/>
            <person name="Ouadi S."/>
            <person name="Bakaher N."/>
            <person name="Bovet L."/>
            <person name="Willig A."/>
            <person name="Goepfert S."/>
            <person name="Peitsch M.C."/>
            <person name="Ivanov N.V."/>
        </authorList>
    </citation>
    <scope>NUCLEOTIDE SEQUENCE [LARGE SCALE GENOMIC DNA]</scope>
</reference>
<dbReference type="Proteomes" id="UP000790787">
    <property type="component" value="Chromosome 22"/>
</dbReference>
<accession>A0AC58TNX3</accession>
<gene>
    <name evidence="2" type="primary">LOC142175825</name>
</gene>